<organism evidence="1 2">
    <name type="scientific">Chloropicon roscoffensis</name>
    <dbReference type="NCBI Taxonomy" id="1461544"/>
    <lineage>
        <taxon>Eukaryota</taxon>
        <taxon>Viridiplantae</taxon>
        <taxon>Chlorophyta</taxon>
        <taxon>Chloropicophyceae</taxon>
        <taxon>Chloropicales</taxon>
        <taxon>Chloropicaceae</taxon>
        <taxon>Chloropicon</taxon>
    </lineage>
</organism>
<dbReference type="PANTHER" id="PTHR44656">
    <property type="entry name" value="DEHYDROGENASE/REDUCTASE SDR FAMILY MEMBER 12"/>
    <property type="match status" value="1"/>
</dbReference>
<protein>
    <submittedName>
        <fullName evidence="1">Short chain dehydrogenase</fullName>
    </submittedName>
</protein>
<dbReference type="PANTHER" id="PTHR44656:SF7">
    <property type="entry name" value="DEHYDROGENASE_REDUCTASE SDR FAMILY MEMBER 12"/>
    <property type="match status" value="1"/>
</dbReference>
<name>A0AAX4P831_9CHLO</name>
<sequence length="341" mass="36838">MASSKSTVSVLGALQYFLDPTHTKLGVKVRRKLFWRKQDLDVSLRGKTAIVSGANSGIGKAVARNLAGMGATVHMLCRSAERGAKALESIRGTLASRGEGCDGSNVELHLVDLSEPQQIKDFARDFKRAHTKVDILVNNAAVMPNELRFNSAGQEVALATNVIGFSGLIQSMAPLLERSEDARVVNVVSAGMFASKLHLPTIEKGLDRGACEAERDSYSGLNLYSQHHRARVMLTDHYADQLAAAGVRCNSVHPGWVDTPGLAGAKDMEGFYRMIGGALRDDDEGADTIVWLAACPGLRETGKYFFDRSARKKHKCLAGTKSPREDLERLVKVCEAGWGGG</sequence>
<evidence type="ECO:0000313" key="2">
    <source>
        <dbReference type="Proteomes" id="UP001472866"/>
    </source>
</evidence>
<keyword evidence="2" id="KW-1185">Reference proteome</keyword>
<reference evidence="1 2" key="1">
    <citation type="submission" date="2024-03" db="EMBL/GenBank/DDBJ databases">
        <title>Complete genome sequence of the green alga Chloropicon roscoffensis RCC1871.</title>
        <authorList>
            <person name="Lemieux C."/>
            <person name="Pombert J.-F."/>
            <person name="Otis C."/>
            <person name="Turmel M."/>
        </authorList>
    </citation>
    <scope>NUCLEOTIDE SEQUENCE [LARGE SCALE GENOMIC DNA]</scope>
    <source>
        <strain evidence="1 2">RCC1871</strain>
    </source>
</reference>
<dbReference type="Pfam" id="PF00106">
    <property type="entry name" value="adh_short"/>
    <property type="match status" value="1"/>
</dbReference>
<dbReference type="SUPFAM" id="SSF51735">
    <property type="entry name" value="NAD(P)-binding Rossmann-fold domains"/>
    <property type="match status" value="1"/>
</dbReference>
<gene>
    <name evidence="1" type="ORF">HKI87_05g38900</name>
</gene>
<dbReference type="PRINTS" id="PR00081">
    <property type="entry name" value="GDHRDH"/>
</dbReference>
<dbReference type="InterPro" id="IPR002347">
    <property type="entry name" value="SDR_fam"/>
</dbReference>
<dbReference type="InterPro" id="IPR052992">
    <property type="entry name" value="SDR_member_12"/>
</dbReference>
<dbReference type="EMBL" id="CP151505">
    <property type="protein sequence ID" value="WZN62354.1"/>
    <property type="molecule type" value="Genomic_DNA"/>
</dbReference>
<dbReference type="InterPro" id="IPR036291">
    <property type="entry name" value="NAD(P)-bd_dom_sf"/>
</dbReference>
<evidence type="ECO:0000313" key="1">
    <source>
        <dbReference type="EMBL" id="WZN62354.1"/>
    </source>
</evidence>
<dbReference type="Gene3D" id="3.40.50.720">
    <property type="entry name" value="NAD(P)-binding Rossmann-like Domain"/>
    <property type="match status" value="1"/>
</dbReference>
<accession>A0AAX4P831</accession>
<dbReference type="AlphaFoldDB" id="A0AAX4P831"/>
<dbReference type="Proteomes" id="UP001472866">
    <property type="component" value="Chromosome 05"/>
</dbReference>
<proteinExistence type="predicted"/>